<keyword evidence="4" id="KW-1185">Reference proteome</keyword>
<name>A0ABV7DUK3_9RHOB</name>
<feature type="signal peptide" evidence="1">
    <location>
        <begin position="1"/>
        <end position="20"/>
    </location>
</feature>
<organism evidence="3 4">
    <name type="scientific">Tabrizicola soli</name>
    <dbReference type="NCBI Taxonomy" id="2185115"/>
    <lineage>
        <taxon>Bacteria</taxon>
        <taxon>Pseudomonadati</taxon>
        <taxon>Pseudomonadota</taxon>
        <taxon>Alphaproteobacteria</taxon>
        <taxon>Rhodobacterales</taxon>
        <taxon>Paracoccaceae</taxon>
        <taxon>Tabrizicola</taxon>
    </lineage>
</organism>
<dbReference type="RefSeq" id="WP_197643063.1">
    <property type="nucleotide sequence ID" value="NZ_JAEACP010000008.1"/>
</dbReference>
<evidence type="ECO:0000313" key="4">
    <source>
        <dbReference type="Proteomes" id="UP001595445"/>
    </source>
</evidence>
<dbReference type="SUPFAM" id="SSF82153">
    <property type="entry name" value="FAS1 domain"/>
    <property type="match status" value="1"/>
</dbReference>
<evidence type="ECO:0000259" key="2">
    <source>
        <dbReference type="PROSITE" id="PS50213"/>
    </source>
</evidence>
<keyword evidence="1" id="KW-0732">Signal</keyword>
<proteinExistence type="predicted"/>
<evidence type="ECO:0000313" key="3">
    <source>
        <dbReference type="EMBL" id="MFC3086021.1"/>
    </source>
</evidence>
<feature type="chain" id="PRO_5045612679" evidence="1">
    <location>
        <begin position="21"/>
        <end position="160"/>
    </location>
</feature>
<dbReference type="SMART" id="SM00554">
    <property type="entry name" value="FAS1"/>
    <property type="match status" value="1"/>
</dbReference>
<dbReference type="Proteomes" id="UP001595445">
    <property type="component" value="Unassembled WGS sequence"/>
</dbReference>
<dbReference type="InterPro" id="IPR036378">
    <property type="entry name" value="FAS1_dom_sf"/>
</dbReference>
<accession>A0ABV7DUK3</accession>
<dbReference type="InterPro" id="IPR050904">
    <property type="entry name" value="Adhesion/Biosynth-related"/>
</dbReference>
<reference evidence="4" key="1">
    <citation type="journal article" date="2019" name="Int. J. Syst. Evol. Microbiol.">
        <title>The Global Catalogue of Microorganisms (GCM) 10K type strain sequencing project: providing services to taxonomists for standard genome sequencing and annotation.</title>
        <authorList>
            <consortium name="The Broad Institute Genomics Platform"/>
            <consortium name="The Broad Institute Genome Sequencing Center for Infectious Disease"/>
            <person name="Wu L."/>
            <person name="Ma J."/>
        </authorList>
    </citation>
    <scope>NUCLEOTIDE SEQUENCE [LARGE SCALE GENOMIC DNA]</scope>
    <source>
        <strain evidence="4">KCTC 62102</strain>
    </source>
</reference>
<dbReference type="Pfam" id="PF02469">
    <property type="entry name" value="Fasciclin"/>
    <property type="match status" value="1"/>
</dbReference>
<dbReference type="PROSITE" id="PS50213">
    <property type="entry name" value="FAS1"/>
    <property type="match status" value="1"/>
</dbReference>
<protein>
    <submittedName>
        <fullName evidence="3">Fasciclin domain-containing protein</fullName>
    </submittedName>
</protein>
<sequence length="160" mass="16165">MIRRTVLALTASAFAMPVIADDHAKDIVDTAVAAGSFTTLATALEAAGLVGTLKGEGPFTVFAPTDAAFAALPAGTVEDLLKPENKDKLVAVLTYHVVPGKVMSTDLTEGMTAATVQGANVTVTLEGGPKVNGAVISSPDVEASNGVIHVIDSVILPPEG</sequence>
<dbReference type="PANTHER" id="PTHR10900:SF77">
    <property type="entry name" value="FI19380P1"/>
    <property type="match status" value="1"/>
</dbReference>
<dbReference type="PANTHER" id="PTHR10900">
    <property type="entry name" value="PERIOSTIN-RELATED"/>
    <property type="match status" value="1"/>
</dbReference>
<dbReference type="EMBL" id="JBHRSM010000013">
    <property type="protein sequence ID" value="MFC3086021.1"/>
    <property type="molecule type" value="Genomic_DNA"/>
</dbReference>
<evidence type="ECO:0000256" key="1">
    <source>
        <dbReference type="SAM" id="SignalP"/>
    </source>
</evidence>
<dbReference type="Gene3D" id="2.30.180.10">
    <property type="entry name" value="FAS1 domain"/>
    <property type="match status" value="1"/>
</dbReference>
<gene>
    <name evidence="3" type="ORF">ACFOD6_08160</name>
</gene>
<comment type="caution">
    <text evidence="3">The sequence shown here is derived from an EMBL/GenBank/DDBJ whole genome shotgun (WGS) entry which is preliminary data.</text>
</comment>
<feature type="domain" description="FAS1" evidence="2">
    <location>
        <begin position="24"/>
        <end position="155"/>
    </location>
</feature>
<dbReference type="InterPro" id="IPR000782">
    <property type="entry name" value="FAS1_domain"/>
</dbReference>